<evidence type="ECO:0000313" key="1">
    <source>
        <dbReference type="EMBL" id="KAJ7986425.1"/>
    </source>
</evidence>
<organism evidence="1 2">
    <name type="scientific">Dallia pectoralis</name>
    <name type="common">Alaska blackfish</name>
    <dbReference type="NCBI Taxonomy" id="75939"/>
    <lineage>
        <taxon>Eukaryota</taxon>
        <taxon>Metazoa</taxon>
        <taxon>Chordata</taxon>
        <taxon>Craniata</taxon>
        <taxon>Vertebrata</taxon>
        <taxon>Euteleostomi</taxon>
        <taxon>Actinopterygii</taxon>
        <taxon>Neopterygii</taxon>
        <taxon>Teleostei</taxon>
        <taxon>Protacanthopterygii</taxon>
        <taxon>Esociformes</taxon>
        <taxon>Umbridae</taxon>
        <taxon>Dallia</taxon>
    </lineage>
</organism>
<sequence>MARGACGGKCFCTSRCLSQPGKKALTAFQMDPYSPPSALLLSDAPGPGEMRRTRQGIGRDMELALGKLPAQCFQWQIWNQRRIHQEGEHALNDTSTCARFGLDMNTRGICGQMYRVPSPWGFSLAGGLITAVTCLNLSRPFDRRRRRRDSDAGSDPPRADRWSYAAPPWIYVAGGTGPEDGNQKTDRGV</sequence>
<proteinExistence type="predicted"/>
<dbReference type="EMBL" id="CM055761">
    <property type="protein sequence ID" value="KAJ7986425.1"/>
    <property type="molecule type" value="Genomic_DNA"/>
</dbReference>
<keyword evidence="2" id="KW-1185">Reference proteome</keyword>
<name>A0ACC2F4Y1_DALPE</name>
<reference evidence="1" key="1">
    <citation type="submission" date="2021-05" db="EMBL/GenBank/DDBJ databases">
        <authorList>
            <person name="Pan Q."/>
            <person name="Jouanno E."/>
            <person name="Zahm M."/>
            <person name="Klopp C."/>
            <person name="Cabau C."/>
            <person name="Louis A."/>
            <person name="Berthelot C."/>
            <person name="Parey E."/>
            <person name="Roest Crollius H."/>
            <person name="Montfort J."/>
            <person name="Robinson-Rechavi M."/>
            <person name="Bouchez O."/>
            <person name="Lampietro C."/>
            <person name="Lopez Roques C."/>
            <person name="Donnadieu C."/>
            <person name="Postlethwait J."/>
            <person name="Bobe J."/>
            <person name="Dillon D."/>
            <person name="Chandos A."/>
            <person name="von Hippel F."/>
            <person name="Guiguen Y."/>
        </authorList>
    </citation>
    <scope>NUCLEOTIDE SEQUENCE</scope>
    <source>
        <strain evidence="1">YG-Jan2019</strain>
    </source>
</reference>
<gene>
    <name evidence="1" type="ORF">DPEC_G00339760</name>
</gene>
<comment type="caution">
    <text evidence="1">The sequence shown here is derived from an EMBL/GenBank/DDBJ whole genome shotgun (WGS) entry which is preliminary data.</text>
</comment>
<accession>A0ACC2F4Y1</accession>
<evidence type="ECO:0000313" key="2">
    <source>
        <dbReference type="Proteomes" id="UP001157502"/>
    </source>
</evidence>
<protein>
    <submittedName>
        <fullName evidence="1">Uncharacterized protein</fullName>
    </submittedName>
</protein>
<dbReference type="Proteomes" id="UP001157502">
    <property type="component" value="Chromosome 34"/>
</dbReference>